<feature type="compositionally biased region" description="Low complexity" evidence="1">
    <location>
        <begin position="144"/>
        <end position="158"/>
    </location>
</feature>
<proteinExistence type="predicted"/>
<sequence length="310" mass="34296">MLRIFETTYFLFFPRPLYPDPVITSYRLVAMLFPHWSIVESQFSQSEWKALSDISSSLADRGLVYSDDPYDTWKLAEEVGHLVGTQENWTMYPANERLDRFLTVCSKGLGTLYKREKKFQHPVGPKKTGRPASLASLPHDGQNSTPSSSTALPSSSLPITQTPPALRIITDVPFISRSCSPYRNSLTDALNPYRVMSRDNTTGTPYEIPPPIYTNHTFGAPNLGTSYSSPMSSPSSSLPRDSSDPGSSGLHIAYGNSNARNSNNSNGLFNAAETKFGSTMLKPSSSESEPQTPPGLRRSQRNHGKKTHKR</sequence>
<dbReference type="Proteomes" id="UP001175226">
    <property type="component" value="Unassembled WGS sequence"/>
</dbReference>
<keyword evidence="3" id="KW-1185">Reference proteome</keyword>
<feature type="compositionally biased region" description="Low complexity" evidence="1">
    <location>
        <begin position="256"/>
        <end position="272"/>
    </location>
</feature>
<protein>
    <submittedName>
        <fullName evidence="2">Uncharacterized protein</fullName>
    </submittedName>
</protein>
<reference evidence="2" key="1">
    <citation type="submission" date="2023-06" db="EMBL/GenBank/DDBJ databases">
        <authorList>
            <consortium name="Lawrence Berkeley National Laboratory"/>
            <person name="Ahrendt S."/>
            <person name="Sahu N."/>
            <person name="Indic B."/>
            <person name="Wong-Bajracharya J."/>
            <person name="Merenyi Z."/>
            <person name="Ke H.-M."/>
            <person name="Monk M."/>
            <person name="Kocsube S."/>
            <person name="Drula E."/>
            <person name="Lipzen A."/>
            <person name="Balint B."/>
            <person name="Henrissat B."/>
            <person name="Andreopoulos B."/>
            <person name="Martin F.M."/>
            <person name="Harder C.B."/>
            <person name="Rigling D."/>
            <person name="Ford K.L."/>
            <person name="Foster G.D."/>
            <person name="Pangilinan J."/>
            <person name="Papanicolaou A."/>
            <person name="Barry K."/>
            <person name="LaButti K."/>
            <person name="Viragh M."/>
            <person name="Koriabine M."/>
            <person name="Yan M."/>
            <person name="Riley R."/>
            <person name="Champramary S."/>
            <person name="Plett K.L."/>
            <person name="Tsai I.J."/>
            <person name="Slot J."/>
            <person name="Sipos G."/>
            <person name="Plett J."/>
            <person name="Nagy L.G."/>
            <person name="Grigoriev I.V."/>
        </authorList>
    </citation>
    <scope>NUCLEOTIDE SEQUENCE</scope>
    <source>
        <strain evidence="2">FPL87.14</strain>
    </source>
</reference>
<evidence type="ECO:0000313" key="3">
    <source>
        <dbReference type="Proteomes" id="UP001175226"/>
    </source>
</evidence>
<name>A0AA39K0D7_9AGAR</name>
<dbReference type="EMBL" id="JAUEPT010000004">
    <property type="protein sequence ID" value="KAK0452272.1"/>
    <property type="molecule type" value="Genomic_DNA"/>
</dbReference>
<organism evidence="2 3">
    <name type="scientific">Armillaria borealis</name>
    <dbReference type="NCBI Taxonomy" id="47425"/>
    <lineage>
        <taxon>Eukaryota</taxon>
        <taxon>Fungi</taxon>
        <taxon>Dikarya</taxon>
        <taxon>Basidiomycota</taxon>
        <taxon>Agaricomycotina</taxon>
        <taxon>Agaricomycetes</taxon>
        <taxon>Agaricomycetidae</taxon>
        <taxon>Agaricales</taxon>
        <taxon>Marasmiineae</taxon>
        <taxon>Physalacriaceae</taxon>
        <taxon>Armillaria</taxon>
    </lineage>
</organism>
<evidence type="ECO:0000313" key="2">
    <source>
        <dbReference type="EMBL" id="KAK0452272.1"/>
    </source>
</evidence>
<gene>
    <name evidence="2" type="ORF">EV421DRAFT_889335</name>
</gene>
<feature type="region of interest" description="Disordered" evidence="1">
    <location>
        <begin position="224"/>
        <end position="310"/>
    </location>
</feature>
<comment type="caution">
    <text evidence="2">The sequence shown here is derived from an EMBL/GenBank/DDBJ whole genome shotgun (WGS) entry which is preliminary data.</text>
</comment>
<feature type="region of interest" description="Disordered" evidence="1">
    <location>
        <begin position="118"/>
        <end position="160"/>
    </location>
</feature>
<evidence type="ECO:0000256" key="1">
    <source>
        <dbReference type="SAM" id="MobiDB-lite"/>
    </source>
</evidence>
<accession>A0AA39K0D7</accession>
<dbReference type="AlphaFoldDB" id="A0AA39K0D7"/>
<feature type="compositionally biased region" description="Low complexity" evidence="1">
    <location>
        <begin position="226"/>
        <end position="248"/>
    </location>
</feature>
<feature type="compositionally biased region" description="Basic residues" evidence="1">
    <location>
        <begin position="298"/>
        <end position="310"/>
    </location>
</feature>